<proteinExistence type="predicted"/>
<reference evidence="1" key="2">
    <citation type="submission" date="2016-06" db="EMBL/GenBank/DDBJ databases">
        <title>The genome of a short-lived fish provides insights into sex chromosome evolution and the genetic control of aging.</title>
        <authorList>
            <person name="Reichwald K."/>
            <person name="Felder M."/>
            <person name="Petzold A."/>
            <person name="Koch P."/>
            <person name="Groth M."/>
            <person name="Platzer M."/>
        </authorList>
    </citation>
    <scope>NUCLEOTIDE SEQUENCE</scope>
    <source>
        <tissue evidence="1">Brain</tissue>
    </source>
</reference>
<gene>
    <name evidence="1" type="primary">FHDC1</name>
</gene>
<reference evidence="1" key="1">
    <citation type="submission" date="2016-05" db="EMBL/GenBank/DDBJ databases">
        <authorList>
            <person name="Lavstsen T."/>
            <person name="Jespersen J.S."/>
        </authorList>
    </citation>
    <scope>NUCLEOTIDE SEQUENCE</scope>
    <source>
        <tissue evidence="1">Brain</tissue>
    </source>
</reference>
<protein>
    <submittedName>
        <fullName evidence="1">FH2 domain containing 1</fullName>
    </submittedName>
</protein>
<feature type="non-terminal residue" evidence="1">
    <location>
        <position position="1"/>
    </location>
</feature>
<dbReference type="EMBL" id="HAEI01002475">
    <property type="protein sequence ID" value="SBR80517.1"/>
    <property type="molecule type" value="Transcribed_RNA"/>
</dbReference>
<name>A0A1A8PHL0_9TELE</name>
<sequence length="34" mass="3902">VRSKIFQRCDKFPKTLSSKGSTLKTDVFNELLLT</sequence>
<organism evidence="1">
    <name type="scientific">Nothobranchius rachovii</name>
    <name type="common">bluefin notho</name>
    <dbReference type="NCBI Taxonomy" id="451742"/>
    <lineage>
        <taxon>Eukaryota</taxon>
        <taxon>Metazoa</taxon>
        <taxon>Chordata</taxon>
        <taxon>Craniata</taxon>
        <taxon>Vertebrata</taxon>
        <taxon>Euteleostomi</taxon>
        <taxon>Actinopterygii</taxon>
        <taxon>Neopterygii</taxon>
        <taxon>Teleostei</taxon>
        <taxon>Neoteleostei</taxon>
        <taxon>Acanthomorphata</taxon>
        <taxon>Ovalentaria</taxon>
        <taxon>Atherinomorphae</taxon>
        <taxon>Cyprinodontiformes</taxon>
        <taxon>Nothobranchiidae</taxon>
        <taxon>Nothobranchius</taxon>
    </lineage>
</organism>
<accession>A0A1A8PHL0</accession>
<evidence type="ECO:0000313" key="1">
    <source>
        <dbReference type="EMBL" id="SBR80517.1"/>
    </source>
</evidence>
<dbReference type="AlphaFoldDB" id="A0A1A8PHL0"/>